<dbReference type="AlphaFoldDB" id="A0A5B7JW23"/>
<accession>A0A5B7JW23</accession>
<dbReference type="Proteomes" id="UP000324222">
    <property type="component" value="Unassembled WGS sequence"/>
</dbReference>
<evidence type="ECO:0000313" key="2">
    <source>
        <dbReference type="EMBL" id="MPD01091.1"/>
    </source>
</evidence>
<keyword evidence="3" id="KW-1185">Reference proteome</keyword>
<evidence type="ECO:0000256" key="1">
    <source>
        <dbReference type="SAM" id="MobiDB-lite"/>
    </source>
</evidence>
<reference evidence="2 3" key="1">
    <citation type="submission" date="2019-05" db="EMBL/GenBank/DDBJ databases">
        <title>Another draft genome of Portunus trituberculatus and its Hox gene families provides insights of decapod evolution.</title>
        <authorList>
            <person name="Jeong J.-H."/>
            <person name="Song I."/>
            <person name="Kim S."/>
            <person name="Choi T."/>
            <person name="Kim D."/>
            <person name="Ryu S."/>
            <person name="Kim W."/>
        </authorList>
    </citation>
    <scope>NUCLEOTIDE SEQUENCE [LARGE SCALE GENOMIC DNA]</scope>
    <source>
        <tissue evidence="2">Muscle</tissue>
    </source>
</reference>
<evidence type="ECO:0000313" key="3">
    <source>
        <dbReference type="Proteomes" id="UP000324222"/>
    </source>
</evidence>
<sequence>MTPASDPNLHETTTGAGQWRGWEGRPWEEYGAVGEKGYLIVVLRRTRGLGLVVGSEAALLSLPVVGLQGAAGSSRVRLLGASCKSQHVLPGASQGRVEPGRGALCPPA</sequence>
<protein>
    <submittedName>
        <fullName evidence="2">Uncharacterized protein</fullName>
    </submittedName>
</protein>
<name>A0A5B7JW23_PORTR</name>
<gene>
    <name evidence="2" type="ORF">E2C01_096604</name>
</gene>
<proteinExistence type="predicted"/>
<comment type="caution">
    <text evidence="2">The sequence shown here is derived from an EMBL/GenBank/DDBJ whole genome shotgun (WGS) entry which is preliminary data.</text>
</comment>
<dbReference type="EMBL" id="VSRR010125722">
    <property type="protein sequence ID" value="MPD01091.1"/>
    <property type="molecule type" value="Genomic_DNA"/>
</dbReference>
<organism evidence="2 3">
    <name type="scientific">Portunus trituberculatus</name>
    <name type="common">Swimming crab</name>
    <name type="synonym">Neptunus trituberculatus</name>
    <dbReference type="NCBI Taxonomy" id="210409"/>
    <lineage>
        <taxon>Eukaryota</taxon>
        <taxon>Metazoa</taxon>
        <taxon>Ecdysozoa</taxon>
        <taxon>Arthropoda</taxon>
        <taxon>Crustacea</taxon>
        <taxon>Multicrustacea</taxon>
        <taxon>Malacostraca</taxon>
        <taxon>Eumalacostraca</taxon>
        <taxon>Eucarida</taxon>
        <taxon>Decapoda</taxon>
        <taxon>Pleocyemata</taxon>
        <taxon>Brachyura</taxon>
        <taxon>Eubrachyura</taxon>
        <taxon>Portunoidea</taxon>
        <taxon>Portunidae</taxon>
        <taxon>Portuninae</taxon>
        <taxon>Portunus</taxon>
    </lineage>
</organism>
<feature type="region of interest" description="Disordered" evidence="1">
    <location>
        <begin position="1"/>
        <end position="21"/>
    </location>
</feature>